<dbReference type="Proteomes" id="UP000186817">
    <property type="component" value="Unassembled WGS sequence"/>
</dbReference>
<comment type="caution">
    <text evidence="3">The sequence shown here is derived from an EMBL/GenBank/DDBJ whole genome shotgun (WGS) entry which is preliminary data.</text>
</comment>
<dbReference type="InterPro" id="IPR043502">
    <property type="entry name" value="DNA/RNA_pol_sf"/>
</dbReference>
<organism evidence="3 4">
    <name type="scientific">Symbiodinium microadriaticum</name>
    <name type="common">Dinoflagellate</name>
    <name type="synonym">Zooxanthella microadriatica</name>
    <dbReference type="NCBI Taxonomy" id="2951"/>
    <lineage>
        <taxon>Eukaryota</taxon>
        <taxon>Sar</taxon>
        <taxon>Alveolata</taxon>
        <taxon>Dinophyceae</taxon>
        <taxon>Suessiales</taxon>
        <taxon>Symbiodiniaceae</taxon>
        <taxon>Symbiodinium</taxon>
    </lineage>
</organism>
<protein>
    <submittedName>
        <fullName evidence="3">Retrovirus-related Pol polyprotein from type-1 retrotransposable element R2</fullName>
    </submittedName>
</protein>
<name>A0A1Q9DL86_SYMMI</name>
<proteinExistence type="predicted"/>
<dbReference type="OrthoDB" id="1937528at2759"/>
<dbReference type="EMBL" id="LSRX01000485">
    <property type="protein sequence ID" value="OLP95932.1"/>
    <property type="molecule type" value="Genomic_DNA"/>
</dbReference>
<evidence type="ECO:0000259" key="2">
    <source>
        <dbReference type="PROSITE" id="PS50878"/>
    </source>
</evidence>
<dbReference type="InterPro" id="IPR000477">
    <property type="entry name" value="RT_dom"/>
</dbReference>
<evidence type="ECO:0000313" key="3">
    <source>
        <dbReference type="EMBL" id="OLP95932.1"/>
    </source>
</evidence>
<dbReference type="PROSITE" id="PS50878">
    <property type="entry name" value="RT_POL"/>
    <property type="match status" value="1"/>
</dbReference>
<reference evidence="3 4" key="1">
    <citation type="submission" date="2016-02" db="EMBL/GenBank/DDBJ databases">
        <title>Genome analysis of coral dinoflagellate symbionts highlights evolutionary adaptations to a symbiotic lifestyle.</title>
        <authorList>
            <person name="Aranda M."/>
            <person name="Li Y."/>
            <person name="Liew Y.J."/>
            <person name="Baumgarten S."/>
            <person name="Simakov O."/>
            <person name="Wilson M."/>
            <person name="Piel J."/>
            <person name="Ashoor H."/>
            <person name="Bougouffa S."/>
            <person name="Bajic V.B."/>
            <person name="Ryu T."/>
            <person name="Ravasi T."/>
            <person name="Bayer T."/>
            <person name="Micklem G."/>
            <person name="Kim H."/>
            <person name="Bhak J."/>
            <person name="Lajeunesse T.C."/>
            <person name="Voolstra C.R."/>
        </authorList>
    </citation>
    <scope>NUCLEOTIDE SEQUENCE [LARGE SCALE GENOMIC DNA]</scope>
    <source>
        <strain evidence="3 4">CCMP2467</strain>
    </source>
</reference>
<dbReference type="Pfam" id="PF00078">
    <property type="entry name" value="RVT_1"/>
    <property type="match status" value="1"/>
</dbReference>
<gene>
    <name evidence="3" type="ORF">AK812_SmicGene21882</name>
</gene>
<feature type="region of interest" description="Disordered" evidence="1">
    <location>
        <begin position="1"/>
        <end position="28"/>
    </location>
</feature>
<dbReference type="AlphaFoldDB" id="A0A1Q9DL86"/>
<sequence>MDSGPAWESGTDVSVLHRDDPQDTDCTGSKAAEQRVLLHMEPRPAQPQIQKAAEKKQWLRQKAEEASQLSWGAFRSVQQHKQRKQGWQLPLLDPGDWEAQLRKHFRGIFNKVPTAAVEEEMQQIRRGLEHLCKRTPWRPFTPGEVNAAVARWAKNKSCGPDGISHEAMQAMLQHPQWEHIILSELNDMLYKGAIHSSVGKGLTVLLPKIAEPTHWGGCRPITLSSTMLKLLAQLLLGRGGAQLQQGGRLQWSRTRRQGVELLAILRRVVRMAKDWGVATWIVKLNIQKAFDSVSQVSVAQLIARKVGGIDEKDQGDNHPDHNMAQPWEARLWTSLLQARSLHIATGDHVTFVEQTNGVRQGSPDSPVVFAALTAEALDKAVSQTAHMLGNARGPPPPEQGGAYMDDTYLWSHDKKHLQATLTALETQLASHGLAINPKKTAIIYSEDAGGGTFNIGGAGVACLPYGSTITVLGSPLTFGEAIPNLVAEAEHLSDNTEIFCAPAPTFGKD</sequence>
<dbReference type="PANTHER" id="PTHR19446">
    <property type="entry name" value="REVERSE TRANSCRIPTASES"/>
    <property type="match status" value="1"/>
</dbReference>
<feature type="domain" description="Reverse transcriptase" evidence="2">
    <location>
        <begin position="187"/>
        <end position="476"/>
    </location>
</feature>
<evidence type="ECO:0000313" key="4">
    <source>
        <dbReference type="Proteomes" id="UP000186817"/>
    </source>
</evidence>
<dbReference type="SUPFAM" id="SSF56672">
    <property type="entry name" value="DNA/RNA polymerases"/>
    <property type="match status" value="1"/>
</dbReference>
<keyword evidence="4" id="KW-1185">Reference proteome</keyword>
<evidence type="ECO:0000256" key="1">
    <source>
        <dbReference type="SAM" id="MobiDB-lite"/>
    </source>
</evidence>
<accession>A0A1Q9DL86</accession>